<accession>A0AAF0QKX1</accession>
<keyword evidence="3" id="KW-1185">Reference proteome</keyword>
<feature type="compositionally biased region" description="Polar residues" evidence="1">
    <location>
        <begin position="162"/>
        <end position="172"/>
    </location>
</feature>
<dbReference type="AlphaFoldDB" id="A0AAF0QKX1"/>
<feature type="region of interest" description="Disordered" evidence="1">
    <location>
        <begin position="158"/>
        <end position="196"/>
    </location>
</feature>
<dbReference type="EMBL" id="CP133615">
    <property type="protein sequence ID" value="WMV25724.1"/>
    <property type="molecule type" value="Genomic_DNA"/>
</dbReference>
<gene>
    <name evidence="2" type="ORF">MTR67_019109</name>
</gene>
<evidence type="ECO:0000313" key="3">
    <source>
        <dbReference type="Proteomes" id="UP001234989"/>
    </source>
</evidence>
<reference evidence="2" key="1">
    <citation type="submission" date="2023-08" db="EMBL/GenBank/DDBJ databases">
        <title>A de novo genome assembly of Solanum verrucosum Schlechtendal, a Mexican diploid species geographically isolated from the other diploid A-genome species in potato relatives.</title>
        <authorList>
            <person name="Hosaka K."/>
        </authorList>
    </citation>
    <scope>NUCLEOTIDE SEQUENCE</scope>
    <source>
        <tissue evidence="2">Young leaves</tissue>
    </source>
</reference>
<protein>
    <submittedName>
        <fullName evidence="2">Uncharacterized protein</fullName>
    </submittedName>
</protein>
<dbReference type="Proteomes" id="UP001234989">
    <property type="component" value="Chromosome 4"/>
</dbReference>
<sequence length="289" mass="32645">MPLRRFIGHMMQTRSKGRPARKDENPQVLQFPVGPRDPNAPVVQPPQADVTNVEFLNAIHMSAQATITPVDRQGEAPAGSSGVPDASRIRDFFRMNLFEFTRSNLNEDPYSFGDEILKIFQMMHRKKNRGENAPFLYWRVFEDALMGHFFPRELREAKRTENGNQSSFQWRSSGPAPSLVSSHAPKPLNDHRGREFGYHRSVLPRDTLVTRNAIGHILKDCHSKRQGNEGKITQSTTSLAPAGQNFRKGTTSGANDSQNHFYALSSHQVQENSPGVVTYMLQFLPIMLC</sequence>
<organism evidence="2 3">
    <name type="scientific">Solanum verrucosum</name>
    <dbReference type="NCBI Taxonomy" id="315347"/>
    <lineage>
        <taxon>Eukaryota</taxon>
        <taxon>Viridiplantae</taxon>
        <taxon>Streptophyta</taxon>
        <taxon>Embryophyta</taxon>
        <taxon>Tracheophyta</taxon>
        <taxon>Spermatophyta</taxon>
        <taxon>Magnoliopsida</taxon>
        <taxon>eudicotyledons</taxon>
        <taxon>Gunneridae</taxon>
        <taxon>Pentapetalae</taxon>
        <taxon>asterids</taxon>
        <taxon>lamiids</taxon>
        <taxon>Solanales</taxon>
        <taxon>Solanaceae</taxon>
        <taxon>Solanoideae</taxon>
        <taxon>Solaneae</taxon>
        <taxon>Solanum</taxon>
    </lineage>
</organism>
<evidence type="ECO:0000313" key="2">
    <source>
        <dbReference type="EMBL" id="WMV25724.1"/>
    </source>
</evidence>
<proteinExistence type="predicted"/>
<name>A0AAF0QKX1_SOLVR</name>
<feature type="region of interest" description="Disordered" evidence="1">
    <location>
        <begin position="1"/>
        <end position="27"/>
    </location>
</feature>
<feature type="region of interest" description="Disordered" evidence="1">
    <location>
        <begin position="225"/>
        <end position="254"/>
    </location>
</feature>
<evidence type="ECO:0000256" key="1">
    <source>
        <dbReference type="SAM" id="MobiDB-lite"/>
    </source>
</evidence>